<dbReference type="FunFam" id="3.40.50.10140:FF:000007">
    <property type="entry name" value="Disease resistance protein (TIR-NBS-LRR class)"/>
    <property type="match status" value="1"/>
</dbReference>
<evidence type="ECO:0000259" key="2">
    <source>
        <dbReference type="PROSITE" id="PS50104"/>
    </source>
</evidence>
<evidence type="ECO:0000256" key="1">
    <source>
        <dbReference type="ARBA" id="ARBA00023027"/>
    </source>
</evidence>
<dbReference type="OrthoDB" id="1905256at2759"/>
<gene>
    <name evidence="3" type="ORF">TorRG33x02_343050</name>
</gene>
<dbReference type="STRING" id="63057.A0A2P5AS11"/>
<reference evidence="4" key="1">
    <citation type="submission" date="2016-06" db="EMBL/GenBank/DDBJ databases">
        <title>Parallel loss of symbiosis genes in relatives of nitrogen-fixing non-legume Parasponia.</title>
        <authorList>
            <person name="Van Velzen R."/>
            <person name="Holmer R."/>
            <person name="Bu F."/>
            <person name="Rutten L."/>
            <person name="Van Zeijl A."/>
            <person name="Liu W."/>
            <person name="Santuari L."/>
            <person name="Cao Q."/>
            <person name="Sharma T."/>
            <person name="Shen D."/>
            <person name="Roswanjaya Y."/>
            <person name="Wardhani T."/>
            <person name="Kalhor M.S."/>
            <person name="Jansen J."/>
            <person name="Van den Hoogen J."/>
            <person name="Gungor B."/>
            <person name="Hartog M."/>
            <person name="Hontelez J."/>
            <person name="Verver J."/>
            <person name="Yang W.-C."/>
            <person name="Schijlen E."/>
            <person name="Repin R."/>
            <person name="Schilthuizen M."/>
            <person name="Schranz E."/>
            <person name="Heidstra R."/>
            <person name="Miyata K."/>
            <person name="Fedorova E."/>
            <person name="Kohlen W."/>
            <person name="Bisseling T."/>
            <person name="Smit S."/>
            <person name="Geurts R."/>
        </authorList>
    </citation>
    <scope>NUCLEOTIDE SEQUENCE [LARGE SCALE GENOMIC DNA]</scope>
    <source>
        <strain evidence="4">cv. RG33-2</strain>
    </source>
</reference>
<evidence type="ECO:0000313" key="4">
    <source>
        <dbReference type="Proteomes" id="UP000237000"/>
    </source>
</evidence>
<keyword evidence="4" id="KW-1185">Reference proteome</keyword>
<organism evidence="3 4">
    <name type="scientific">Trema orientale</name>
    <name type="common">Charcoal tree</name>
    <name type="synonym">Celtis orientalis</name>
    <dbReference type="NCBI Taxonomy" id="63057"/>
    <lineage>
        <taxon>Eukaryota</taxon>
        <taxon>Viridiplantae</taxon>
        <taxon>Streptophyta</taxon>
        <taxon>Embryophyta</taxon>
        <taxon>Tracheophyta</taxon>
        <taxon>Spermatophyta</taxon>
        <taxon>Magnoliopsida</taxon>
        <taxon>eudicotyledons</taxon>
        <taxon>Gunneridae</taxon>
        <taxon>Pentapetalae</taxon>
        <taxon>rosids</taxon>
        <taxon>fabids</taxon>
        <taxon>Rosales</taxon>
        <taxon>Cannabaceae</taxon>
        <taxon>Trema</taxon>
    </lineage>
</organism>
<dbReference type="GO" id="GO:0007165">
    <property type="term" value="P:signal transduction"/>
    <property type="evidence" value="ECO:0007669"/>
    <property type="project" value="InterPro"/>
</dbReference>
<dbReference type="PANTHER" id="PTHR32009:SF155">
    <property type="entry name" value="DISEASE RESISTANCE PROTEIN (TIR-NBS-LRR CLASS)"/>
    <property type="match status" value="1"/>
</dbReference>
<dbReference type="FunCoup" id="A0A2P5AS11">
    <property type="interactions" value="12"/>
</dbReference>
<name>A0A2P5AS11_TREOI</name>
<evidence type="ECO:0000313" key="3">
    <source>
        <dbReference type="EMBL" id="PON39314.1"/>
    </source>
</evidence>
<dbReference type="EMBL" id="JXTC01000722">
    <property type="protein sequence ID" value="PON39314.1"/>
    <property type="molecule type" value="Genomic_DNA"/>
</dbReference>
<dbReference type="AlphaFoldDB" id="A0A2P5AS11"/>
<accession>A0A2P5AS11</accession>
<dbReference type="InterPro" id="IPR035897">
    <property type="entry name" value="Toll_tir_struct_dom_sf"/>
</dbReference>
<proteinExistence type="predicted"/>
<dbReference type="Gene3D" id="3.40.50.10140">
    <property type="entry name" value="Toll/interleukin-1 receptor homology (TIR) domain"/>
    <property type="match status" value="1"/>
</dbReference>
<dbReference type="PROSITE" id="PS50104">
    <property type="entry name" value="TIR"/>
    <property type="match status" value="1"/>
</dbReference>
<dbReference type="SMART" id="SM00255">
    <property type="entry name" value="TIR"/>
    <property type="match status" value="1"/>
</dbReference>
<dbReference type="SUPFAM" id="SSF52200">
    <property type="entry name" value="Toll/Interleukin receptor TIR domain"/>
    <property type="match status" value="1"/>
</dbReference>
<keyword evidence="1" id="KW-0520">NAD</keyword>
<sequence>MGSWFSSSRCDVFISFRGEDTRDTFTSHLYYALTRKKITTYMDDKLKKGDEISPTLTKAIKRAKLSVIVFSENYASSSWCLDELVQILKCKEKKGQIVVPIFYRVDPSDVRKQKGSYTITSEGFKGQKRRVDKWRKALNKAANLSGWDSRGMRPESKLIEEIVKDVRKKLEVLHQQTTAAASMAAVIAATTAAGASTTAASC</sequence>
<comment type="caution">
    <text evidence="3">The sequence shown here is derived from an EMBL/GenBank/DDBJ whole genome shotgun (WGS) entry which is preliminary data.</text>
</comment>
<dbReference type="InParanoid" id="A0A2P5AS11"/>
<dbReference type="Pfam" id="PF01582">
    <property type="entry name" value="TIR"/>
    <property type="match status" value="1"/>
</dbReference>
<dbReference type="InterPro" id="IPR000157">
    <property type="entry name" value="TIR_dom"/>
</dbReference>
<protein>
    <submittedName>
        <fullName evidence="3">TIR domain containing protein</fullName>
    </submittedName>
</protein>
<dbReference type="Proteomes" id="UP000237000">
    <property type="component" value="Unassembled WGS sequence"/>
</dbReference>
<feature type="domain" description="TIR" evidence="2">
    <location>
        <begin position="8"/>
        <end position="170"/>
    </location>
</feature>
<dbReference type="PANTHER" id="PTHR32009">
    <property type="entry name" value="TMV RESISTANCE PROTEIN N-LIKE"/>
    <property type="match status" value="1"/>
</dbReference>